<keyword evidence="4 6" id="KW-1133">Transmembrane helix</keyword>
<feature type="transmembrane region" description="Helical" evidence="6">
    <location>
        <begin position="104"/>
        <end position="120"/>
    </location>
</feature>
<evidence type="ECO:0000256" key="6">
    <source>
        <dbReference type="SAM" id="Phobius"/>
    </source>
</evidence>
<comment type="caution">
    <text evidence="7">The sequence shown here is derived from an EMBL/GenBank/DDBJ whole genome shotgun (WGS) entry which is preliminary data.</text>
</comment>
<dbReference type="GO" id="GO:0015648">
    <property type="term" value="F:lipid-linked peptidoglycan transporter activity"/>
    <property type="evidence" value="ECO:0007669"/>
    <property type="project" value="TreeGrafter"/>
</dbReference>
<evidence type="ECO:0000256" key="1">
    <source>
        <dbReference type="ARBA" id="ARBA00004141"/>
    </source>
</evidence>
<feature type="transmembrane region" description="Helical" evidence="6">
    <location>
        <begin position="127"/>
        <end position="145"/>
    </location>
</feature>
<dbReference type="PANTHER" id="PTHR30474">
    <property type="entry name" value="CELL CYCLE PROTEIN"/>
    <property type="match status" value="1"/>
</dbReference>
<dbReference type="PANTHER" id="PTHR30474:SF1">
    <property type="entry name" value="PEPTIDOGLYCAN GLYCOSYLTRANSFERASE MRDB"/>
    <property type="match status" value="1"/>
</dbReference>
<keyword evidence="8" id="KW-1185">Reference proteome</keyword>
<evidence type="ECO:0000256" key="5">
    <source>
        <dbReference type="ARBA" id="ARBA00023136"/>
    </source>
</evidence>
<feature type="transmembrane region" description="Helical" evidence="6">
    <location>
        <begin position="343"/>
        <end position="363"/>
    </location>
</feature>
<feature type="transmembrane region" description="Helical" evidence="6">
    <location>
        <begin position="175"/>
        <end position="195"/>
    </location>
</feature>
<dbReference type="GO" id="GO:0005886">
    <property type="term" value="C:plasma membrane"/>
    <property type="evidence" value="ECO:0007669"/>
    <property type="project" value="TreeGrafter"/>
</dbReference>
<dbReference type="GO" id="GO:0008360">
    <property type="term" value="P:regulation of cell shape"/>
    <property type="evidence" value="ECO:0007669"/>
    <property type="project" value="UniProtKB-KW"/>
</dbReference>
<evidence type="ECO:0000256" key="3">
    <source>
        <dbReference type="ARBA" id="ARBA00022960"/>
    </source>
</evidence>
<keyword evidence="2 6" id="KW-0812">Transmembrane</keyword>
<evidence type="ECO:0000313" key="7">
    <source>
        <dbReference type="EMBL" id="MST57740.1"/>
    </source>
</evidence>
<proteinExistence type="predicted"/>
<dbReference type="Pfam" id="PF01098">
    <property type="entry name" value="FTSW_RODA_SPOVE"/>
    <property type="match status" value="1"/>
</dbReference>
<evidence type="ECO:0000256" key="2">
    <source>
        <dbReference type="ARBA" id="ARBA00022692"/>
    </source>
</evidence>
<dbReference type="GO" id="GO:0051301">
    <property type="term" value="P:cell division"/>
    <property type="evidence" value="ECO:0007669"/>
    <property type="project" value="InterPro"/>
</dbReference>
<feature type="transmembrane region" description="Helical" evidence="6">
    <location>
        <begin position="307"/>
        <end position="331"/>
    </location>
</feature>
<organism evidence="7 8">
    <name type="scientific">Waltera intestinalis</name>
    <dbReference type="NCBI Taxonomy" id="2606635"/>
    <lineage>
        <taxon>Bacteria</taxon>
        <taxon>Bacillati</taxon>
        <taxon>Bacillota</taxon>
        <taxon>Clostridia</taxon>
        <taxon>Lachnospirales</taxon>
        <taxon>Lachnospiraceae</taxon>
        <taxon>Waltera</taxon>
    </lineage>
</organism>
<feature type="transmembrane region" description="Helical" evidence="6">
    <location>
        <begin position="42"/>
        <end position="59"/>
    </location>
</feature>
<protein>
    <submittedName>
        <fullName evidence="7">Rod shape-determining protein RodA</fullName>
    </submittedName>
</protein>
<reference evidence="7 8" key="1">
    <citation type="submission" date="2019-08" db="EMBL/GenBank/DDBJ databases">
        <title>In-depth cultivation of the pig gut microbiome towards novel bacterial diversity and tailored functional studies.</title>
        <authorList>
            <person name="Wylensek D."/>
            <person name="Hitch T.C.A."/>
            <person name="Clavel T."/>
        </authorList>
    </citation>
    <scope>NUCLEOTIDE SEQUENCE [LARGE SCALE GENOMIC DNA]</scope>
    <source>
        <strain evidence="7 8">WCA3-601-WT-6H</strain>
    </source>
</reference>
<accession>A0A6L5YIH5</accession>
<dbReference type="RefSeq" id="WP_118546915.1">
    <property type="nucleotide sequence ID" value="NZ_VUMU01000005.1"/>
</dbReference>
<feature type="transmembrane region" description="Helical" evidence="6">
    <location>
        <begin position="280"/>
        <end position="300"/>
    </location>
</feature>
<dbReference type="AlphaFoldDB" id="A0A6L5YIH5"/>
<keyword evidence="5 6" id="KW-0472">Membrane</keyword>
<dbReference type="GO" id="GO:0032153">
    <property type="term" value="C:cell division site"/>
    <property type="evidence" value="ECO:0007669"/>
    <property type="project" value="TreeGrafter"/>
</dbReference>
<feature type="transmembrane region" description="Helical" evidence="6">
    <location>
        <begin position="151"/>
        <end position="168"/>
    </location>
</feature>
<dbReference type="InterPro" id="IPR001182">
    <property type="entry name" value="FtsW/RodA"/>
</dbReference>
<evidence type="ECO:0000256" key="4">
    <source>
        <dbReference type="ARBA" id="ARBA00022989"/>
    </source>
</evidence>
<name>A0A6L5YIH5_9FIRM</name>
<gene>
    <name evidence="7" type="ORF">FYJ59_05710</name>
</gene>
<dbReference type="Proteomes" id="UP000476055">
    <property type="component" value="Unassembled WGS sequence"/>
</dbReference>
<keyword evidence="3" id="KW-0133">Cell shape</keyword>
<evidence type="ECO:0000313" key="8">
    <source>
        <dbReference type="Proteomes" id="UP000476055"/>
    </source>
</evidence>
<comment type="subcellular location">
    <subcellularLocation>
        <location evidence="1">Membrane</location>
        <topology evidence="1">Multi-pass membrane protein</topology>
    </subcellularLocation>
</comment>
<sequence>MFKNYRLRDYDFKLIILVLALSAVGIMTIGSAEPAQQSRQMAGVAAGVVIMIALSFFNYSVILKLYWLMYIGNLVLLGLVIIMGEEGNGAQRWLKIGGLQFQPSELAKILLILFFAQFIMKYKEKLNTFRVIASIAVLMGVPWIMVLKQPALSTSIVLIFIFCVILYVGGISYKLVFGALAVAIPAVVILVSLAMQPDSTILETYQKNRILAFVNPEEYSTDLAYQQLNSVMAIGSGELDGKGYKNNEITSVKNGNFLSEAETDFIFAVIGEEFGFKGSIAVIILLLLTAMECISVAVRAKDVAGTIIAAAMGGLIAFQSFVNIGVATFILPNTGLPLPFVSYGLTSLLSLYIGMGIVLNIRLQARKS</sequence>
<dbReference type="EMBL" id="VUMU01000005">
    <property type="protein sequence ID" value="MST57740.1"/>
    <property type="molecule type" value="Genomic_DNA"/>
</dbReference>
<feature type="transmembrane region" description="Helical" evidence="6">
    <location>
        <begin position="66"/>
        <end position="84"/>
    </location>
</feature>